<evidence type="ECO:0000256" key="1">
    <source>
        <dbReference type="ARBA" id="ARBA00004141"/>
    </source>
</evidence>
<evidence type="ECO:0000256" key="3">
    <source>
        <dbReference type="ARBA" id="ARBA00022989"/>
    </source>
</evidence>
<keyword evidence="3 6" id="KW-1133">Transmembrane helix</keyword>
<name>A0A7R8X8I1_9CRUS</name>
<keyword evidence="8" id="KW-1185">Reference proteome</keyword>
<keyword evidence="2 6" id="KW-0812">Transmembrane</keyword>
<feature type="transmembrane region" description="Helical" evidence="6">
    <location>
        <begin position="21"/>
        <end position="39"/>
    </location>
</feature>
<dbReference type="Proteomes" id="UP000677054">
    <property type="component" value="Unassembled WGS sequence"/>
</dbReference>
<sequence>MGRCIRYIKTCFIRWRLWIRPFIMFLYTVIIFAGLPFLIVKMTTQGVTGTIQAWLVGTVFVVLCLPLSLWDITQHLIHYTNPMRQKHIIRILWMVPIYSLNAWLSMTVPKFAIYFDTLRECYEAYVIYNFMIFLLNFLQEVQGDVYGALEQKKQPLSLPFSSVQVAIPSQKFQLENQLEPATYTTLIPSINQLVEPAGFKLVSAVYWNMVPAGMKMELEGSSSCQGVVIAILVATHVIPKNIGNAADGTKVNISIGIQMWDVSDVTQDVNEHITVIRKTVTRGVGGSRLFGTSASGSNLPRQDEERTRLLTPCVDEIPTSSNARLRSRYQSMSDSEAEQTSASSDSIHQSKTVKGPVEDFEDLTKDFTGA</sequence>
<accession>A0A7R8X8I1</accession>
<organism evidence="7">
    <name type="scientific">Darwinula stevensoni</name>
    <dbReference type="NCBI Taxonomy" id="69355"/>
    <lineage>
        <taxon>Eukaryota</taxon>
        <taxon>Metazoa</taxon>
        <taxon>Ecdysozoa</taxon>
        <taxon>Arthropoda</taxon>
        <taxon>Crustacea</taxon>
        <taxon>Oligostraca</taxon>
        <taxon>Ostracoda</taxon>
        <taxon>Podocopa</taxon>
        <taxon>Podocopida</taxon>
        <taxon>Darwinulocopina</taxon>
        <taxon>Darwinuloidea</taxon>
        <taxon>Darwinulidae</taxon>
        <taxon>Darwinula</taxon>
    </lineage>
</organism>
<evidence type="ECO:0000256" key="4">
    <source>
        <dbReference type="ARBA" id="ARBA00023136"/>
    </source>
</evidence>
<evidence type="ECO:0008006" key="9">
    <source>
        <dbReference type="Google" id="ProtNLM"/>
    </source>
</evidence>
<dbReference type="GO" id="GO:0016020">
    <property type="term" value="C:membrane"/>
    <property type="evidence" value="ECO:0007669"/>
    <property type="project" value="UniProtKB-SubCell"/>
</dbReference>
<keyword evidence="4 6" id="KW-0472">Membrane</keyword>
<protein>
    <recommendedName>
        <fullName evidence="9">Transmembrane protein 184C</fullName>
    </recommendedName>
</protein>
<dbReference type="PANTHER" id="PTHR23423">
    <property type="entry name" value="ORGANIC SOLUTE TRANSPORTER-RELATED"/>
    <property type="match status" value="1"/>
</dbReference>
<comment type="subcellular location">
    <subcellularLocation>
        <location evidence="1">Membrane</location>
        <topology evidence="1">Multi-pass membrane protein</topology>
    </subcellularLocation>
</comment>
<reference evidence="7" key="1">
    <citation type="submission" date="2020-11" db="EMBL/GenBank/DDBJ databases">
        <authorList>
            <person name="Tran Van P."/>
        </authorList>
    </citation>
    <scope>NUCLEOTIDE SEQUENCE</scope>
</reference>
<gene>
    <name evidence="7" type="ORF">DSTB1V02_LOCUS1629</name>
</gene>
<evidence type="ECO:0000256" key="2">
    <source>
        <dbReference type="ARBA" id="ARBA00022692"/>
    </source>
</evidence>
<dbReference type="SMART" id="SM01417">
    <property type="entry name" value="Solute_trans_a"/>
    <property type="match status" value="1"/>
</dbReference>
<proteinExistence type="predicted"/>
<dbReference type="AlphaFoldDB" id="A0A7R8X8I1"/>
<evidence type="ECO:0000313" key="7">
    <source>
        <dbReference type="EMBL" id="CAD7241646.1"/>
    </source>
</evidence>
<feature type="region of interest" description="Disordered" evidence="5">
    <location>
        <begin position="287"/>
        <end position="306"/>
    </location>
</feature>
<feature type="compositionally biased region" description="Polar residues" evidence="5">
    <location>
        <begin position="290"/>
        <end position="300"/>
    </location>
</feature>
<feature type="transmembrane region" description="Helical" evidence="6">
    <location>
        <begin position="51"/>
        <end position="70"/>
    </location>
</feature>
<dbReference type="EMBL" id="CAJPEV010000159">
    <property type="protein sequence ID" value="CAG0881581.1"/>
    <property type="molecule type" value="Genomic_DNA"/>
</dbReference>
<feature type="region of interest" description="Disordered" evidence="5">
    <location>
        <begin position="321"/>
        <end position="370"/>
    </location>
</feature>
<evidence type="ECO:0000313" key="8">
    <source>
        <dbReference type="Proteomes" id="UP000677054"/>
    </source>
</evidence>
<dbReference type="InterPro" id="IPR005178">
    <property type="entry name" value="Ostalpha/TMEM184C"/>
</dbReference>
<dbReference type="OrthoDB" id="5348404at2759"/>
<dbReference type="Pfam" id="PF03619">
    <property type="entry name" value="Solute_trans_a"/>
    <property type="match status" value="1"/>
</dbReference>
<evidence type="ECO:0000256" key="5">
    <source>
        <dbReference type="SAM" id="MobiDB-lite"/>
    </source>
</evidence>
<feature type="transmembrane region" description="Helical" evidence="6">
    <location>
        <begin position="91"/>
        <end position="115"/>
    </location>
</feature>
<dbReference type="EMBL" id="LR899676">
    <property type="protein sequence ID" value="CAD7241646.1"/>
    <property type="molecule type" value="Genomic_DNA"/>
</dbReference>
<feature type="compositionally biased region" description="Polar residues" evidence="5">
    <location>
        <begin position="321"/>
        <end position="352"/>
    </location>
</feature>
<evidence type="ECO:0000256" key="6">
    <source>
        <dbReference type="SAM" id="Phobius"/>
    </source>
</evidence>